<dbReference type="InParanoid" id="G4NE37"/>
<protein>
    <submittedName>
        <fullName evidence="3">Uncharacterized protein</fullName>
    </submittedName>
</protein>
<dbReference type="EMBL" id="CM001235">
    <property type="protein sequence ID" value="EHA48572.1"/>
    <property type="molecule type" value="Genomic_DNA"/>
</dbReference>
<dbReference type="HOGENOM" id="CLU_1175628_0_0_1"/>
<keyword evidence="2" id="KW-0732">Signal</keyword>
<gene>
    <name evidence="3" type="ORF">MGG_11487</name>
</gene>
<evidence type="ECO:0000313" key="4">
    <source>
        <dbReference type="Proteomes" id="UP000009058"/>
    </source>
</evidence>
<dbReference type="RefSeq" id="XP_003718156.1">
    <property type="nucleotide sequence ID" value="XM_003718108.1"/>
</dbReference>
<dbReference type="VEuPathDB" id="FungiDB:MGG_11487"/>
<dbReference type="Proteomes" id="UP000009058">
    <property type="component" value="Chromosome 5"/>
</dbReference>
<dbReference type="OMA" id="HNPQIER"/>
<feature type="region of interest" description="Disordered" evidence="1">
    <location>
        <begin position="102"/>
        <end position="236"/>
    </location>
</feature>
<reference evidence="3 4" key="1">
    <citation type="journal article" date="2005" name="Nature">
        <title>The genome sequence of the rice blast fungus Magnaporthe grisea.</title>
        <authorList>
            <person name="Dean R.A."/>
            <person name="Talbot N.J."/>
            <person name="Ebbole D.J."/>
            <person name="Farman M.L."/>
            <person name="Mitchell T.K."/>
            <person name="Orbach M.J."/>
            <person name="Thon M."/>
            <person name="Kulkarni R."/>
            <person name="Xu J.R."/>
            <person name="Pan H."/>
            <person name="Read N.D."/>
            <person name="Lee Y.H."/>
            <person name="Carbone I."/>
            <person name="Brown D."/>
            <person name="Oh Y.Y."/>
            <person name="Donofrio N."/>
            <person name="Jeong J.S."/>
            <person name="Soanes D.M."/>
            <person name="Djonovic S."/>
            <person name="Kolomiets E."/>
            <person name="Rehmeyer C."/>
            <person name="Li W."/>
            <person name="Harding M."/>
            <person name="Kim S."/>
            <person name="Lebrun M.H."/>
            <person name="Bohnert H."/>
            <person name="Coughlan S."/>
            <person name="Butler J."/>
            <person name="Calvo S."/>
            <person name="Ma L.J."/>
            <person name="Nicol R."/>
            <person name="Purcell S."/>
            <person name="Nusbaum C."/>
            <person name="Galagan J.E."/>
            <person name="Birren B.W."/>
        </authorList>
    </citation>
    <scope>NUCLEOTIDE SEQUENCE [LARGE SCALE GENOMIC DNA]</scope>
    <source>
        <strain evidence="4">70-15 / ATCC MYA-4617 / FGSC 8958</strain>
    </source>
</reference>
<proteinExistence type="predicted"/>
<organism evidence="3 4">
    <name type="scientific">Pyricularia oryzae (strain 70-15 / ATCC MYA-4617 / FGSC 8958)</name>
    <name type="common">Rice blast fungus</name>
    <name type="synonym">Magnaporthe oryzae</name>
    <dbReference type="NCBI Taxonomy" id="242507"/>
    <lineage>
        <taxon>Eukaryota</taxon>
        <taxon>Fungi</taxon>
        <taxon>Dikarya</taxon>
        <taxon>Ascomycota</taxon>
        <taxon>Pezizomycotina</taxon>
        <taxon>Sordariomycetes</taxon>
        <taxon>Sordariomycetidae</taxon>
        <taxon>Magnaporthales</taxon>
        <taxon>Pyriculariaceae</taxon>
        <taxon>Pyricularia</taxon>
    </lineage>
</organism>
<feature type="chain" id="PRO_5003466168" evidence="2">
    <location>
        <begin position="26"/>
        <end position="236"/>
    </location>
</feature>
<feature type="compositionally biased region" description="Low complexity" evidence="1">
    <location>
        <begin position="64"/>
        <end position="73"/>
    </location>
</feature>
<name>G4NE37_PYRO7</name>
<evidence type="ECO:0000256" key="2">
    <source>
        <dbReference type="SAM" id="SignalP"/>
    </source>
</evidence>
<accession>G4NE37</accession>
<reference key="2">
    <citation type="submission" date="2011-05" db="EMBL/GenBank/DDBJ databases">
        <title>The Genome Sequence of Magnaporthe oryzae 70-15.</title>
        <authorList>
            <consortium name="The Broad Institute Genome Sequencing Platform"/>
            <person name="Ma L.-J."/>
            <person name="Dead R."/>
            <person name="Young S.K."/>
            <person name="Zeng Q."/>
            <person name="Gargeya S."/>
            <person name="Fitzgerald M."/>
            <person name="Haas B."/>
            <person name="Abouelleil A."/>
            <person name="Alvarado L."/>
            <person name="Arachchi H.M."/>
            <person name="Berlin A."/>
            <person name="Brown A."/>
            <person name="Chapman S.B."/>
            <person name="Chen Z."/>
            <person name="Dunbar C."/>
            <person name="Freedman E."/>
            <person name="Gearin G."/>
            <person name="Gellesch M."/>
            <person name="Goldberg J."/>
            <person name="Griggs A."/>
            <person name="Gujja S."/>
            <person name="Heiman D."/>
            <person name="Howarth C."/>
            <person name="Larson L."/>
            <person name="Lui A."/>
            <person name="MacDonald P.J.P."/>
            <person name="Mehta T."/>
            <person name="Montmayeur A."/>
            <person name="Murphy C."/>
            <person name="Neiman D."/>
            <person name="Pearson M."/>
            <person name="Priest M."/>
            <person name="Roberts A."/>
            <person name="Saif S."/>
            <person name="Shea T."/>
            <person name="Shenoy N."/>
            <person name="Sisk P."/>
            <person name="Stolte C."/>
            <person name="Sykes S."/>
            <person name="Yandava C."/>
            <person name="Wortman J."/>
            <person name="Nusbaum C."/>
            <person name="Birren B."/>
        </authorList>
    </citation>
    <scope>NUCLEOTIDE SEQUENCE</scope>
    <source>
        <strain>70-15</strain>
    </source>
</reference>
<dbReference type="AlphaFoldDB" id="G4NE37"/>
<feature type="compositionally biased region" description="Pro residues" evidence="1">
    <location>
        <begin position="200"/>
        <end position="209"/>
    </location>
</feature>
<feature type="region of interest" description="Disordered" evidence="1">
    <location>
        <begin position="59"/>
        <end position="78"/>
    </location>
</feature>
<feature type="signal peptide" evidence="2">
    <location>
        <begin position="1"/>
        <end position="25"/>
    </location>
</feature>
<dbReference type="GeneID" id="5050646"/>
<sequence length="236" mass="24296">MIIISRQTALAAFILALVTRDAVTALPTGIPKALATTEPHASGGHNPQIERREVALPAEKPQDPDAAAPSPAALDKRAGNEGLIRQMALDAGRYHAANDRAAANRAAAKERTAKKQQVRVAQAAQGVKAAPPQQLPLGAAGNLPQPARAGAAGLPPPSAPQLPQSYGAGASSRGQTAPVAPPVQQPPPLEKLAPLRNPMRPRPLAPVEPPFQLGLSKPPQTGGGSGNDLRAYKIVD</sequence>
<keyword evidence="4" id="KW-1185">Reference proteome</keyword>
<evidence type="ECO:0000313" key="3">
    <source>
        <dbReference type="EMBL" id="EHA48572.1"/>
    </source>
</evidence>
<dbReference type="KEGG" id="mgr:MGG_11487"/>
<evidence type="ECO:0000256" key="1">
    <source>
        <dbReference type="SAM" id="MobiDB-lite"/>
    </source>
</evidence>
<feature type="compositionally biased region" description="Pro residues" evidence="1">
    <location>
        <begin position="179"/>
        <end position="189"/>
    </location>
</feature>
<feature type="compositionally biased region" description="Low complexity" evidence="1">
    <location>
        <begin position="118"/>
        <end position="153"/>
    </location>
</feature>